<protein>
    <submittedName>
        <fullName evidence="2">Uncharacterized protein</fullName>
    </submittedName>
</protein>
<evidence type="ECO:0000256" key="1">
    <source>
        <dbReference type="SAM" id="MobiDB-lite"/>
    </source>
</evidence>
<evidence type="ECO:0000313" key="2">
    <source>
        <dbReference type="EMBL" id="CAH0731866.1"/>
    </source>
</evidence>
<organism evidence="2 3">
    <name type="scientific">Brenthis ino</name>
    <name type="common">lesser marbled fritillary</name>
    <dbReference type="NCBI Taxonomy" id="405034"/>
    <lineage>
        <taxon>Eukaryota</taxon>
        <taxon>Metazoa</taxon>
        <taxon>Ecdysozoa</taxon>
        <taxon>Arthropoda</taxon>
        <taxon>Hexapoda</taxon>
        <taxon>Insecta</taxon>
        <taxon>Pterygota</taxon>
        <taxon>Neoptera</taxon>
        <taxon>Endopterygota</taxon>
        <taxon>Lepidoptera</taxon>
        <taxon>Glossata</taxon>
        <taxon>Ditrysia</taxon>
        <taxon>Papilionoidea</taxon>
        <taxon>Nymphalidae</taxon>
        <taxon>Heliconiinae</taxon>
        <taxon>Argynnini</taxon>
        <taxon>Brenthis</taxon>
    </lineage>
</organism>
<dbReference type="Proteomes" id="UP000838878">
    <property type="component" value="Chromosome 9"/>
</dbReference>
<feature type="region of interest" description="Disordered" evidence="1">
    <location>
        <begin position="64"/>
        <end position="86"/>
    </location>
</feature>
<proteinExistence type="predicted"/>
<dbReference type="OrthoDB" id="7472136at2759"/>
<keyword evidence="3" id="KW-1185">Reference proteome</keyword>
<name>A0A8J9YNJ2_9NEOP</name>
<sequence length="86" mass="10030">MLILAKFLYSFNIHIYFRVSSNNNDVLISITARDVSIVTAGPRGNLSAPARPLLLMSRPPCPAQWQERRRHNQLSIKDYRTRRHIR</sequence>
<feature type="non-terminal residue" evidence="2">
    <location>
        <position position="86"/>
    </location>
</feature>
<evidence type="ECO:0000313" key="3">
    <source>
        <dbReference type="Proteomes" id="UP000838878"/>
    </source>
</evidence>
<dbReference type="AlphaFoldDB" id="A0A8J9YNJ2"/>
<gene>
    <name evidence="2" type="ORF">BINO364_LOCUS16635</name>
</gene>
<accession>A0A8J9YNJ2</accession>
<reference evidence="2" key="1">
    <citation type="submission" date="2021-12" db="EMBL/GenBank/DDBJ databases">
        <authorList>
            <person name="Martin H S."/>
        </authorList>
    </citation>
    <scope>NUCLEOTIDE SEQUENCE</scope>
</reference>
<dbReference type="EMBL" id="OV170229">
    <property type="protein sequence ID" value="CAH0731866.1"/>
    <property type="molecule type" value="Genomic_DNA"/>
</dbReference>